<dbReference type="EMBL" id="JAIWYP010000002">
    <property type="protein sequence ID" value="KAH3865655.1"/>
    <property type="molecule type" value="Genomic_DNA"/>
</dbReference>
<dbReference type="AlphaFoldDB" id="A0A9D4LV63"/>
<gene>
    <name evidence="1" type="ORF">DPMN_028697</name>
</gene>
<keyword evidence="2" id="KW-1185">Reference proteome</keyword>
<organism evidence="1 2">
    <name type="scientific">Dreissena polymorpha</name>
    <name type="common">Zebra mussel</name>
    <name type="synonym">Mytilus polymorpha</name>
    <dbReference type="NCBI Taxonomy" id="45954"/>
    <lineage>
        <taxon>Eukaryota</taxon>
        <taxon>Metazoa</taxon>
        <taxon>Spiralia</taxon>
        <taxon>Lophotrochozoa</taxon>
        <taxon>Mollusca</taxon>
        <taxon>Bivalvia</taxon>
        <taxon>Autobranchia</taxon>
        <taxon>Heteroconchia</taxon>
        <taxon>Euheterodonta</taxon>
        <taxon>Imparidentia</taxon>
        <taxon>Neoheterodontei</taxon>
        <taxon>Myida</taxon>
        <taxon>Dreissenoidea</taxon>
        <taxon>Dreissenidae</taxon>
        <taxon>Dreissena</taxon>
    </lineage>
</organism>
<accession>A0A9D4LV63</accession>
<evidence type="ECO:0000313" key="2">
    <source>
        <dbReference type="Proteomes" id="UP000828390"/>
    </source>
</evidence>
<sequence length="90" mass="10515">MRSNGHQKREMDPDIDKRITAIPRKVKKNRLCRRFINRLTAGCEGGITTTEPSIPQPSAYYGESEYYKQNETSENDATAQLYETYQYKDF</sequence>
<proteinExistence type="predicted"/>
<evidence type="ECO:0000313" key="1">
    <source>
        <dbReference type="EMBL" id="KAH3865655.1"/>
    </source>
</evidence>
<dbReference type="Proteomes" id="UP000828390">
    <property type="component" value="Unassembled WGS sequence"/>
</dbReference>
<name>A0A9D4LV63_DREPO</name>
<comment type="caution">
    <text evidence="1">The sequence shown here is derived from an EMBL/GenBank/DDBJ whole genome shotgun (WGS) entry which is preliminary data.</text>
</comment>
<protein>
    <submittedName>
        <fullName evidence="1">Uncharacterized protein</fullName>
    </submittedName>
</protein>
<reference evidence="1" key="1">
    <citation type="journal article" date="2019" name="bioRxiv">
        <title>The Genome of the Zebra Mussel, Dreissena polymorpha: A Resource for Invasive Species Research.</title>
        <authorList>
            <person name="McCartney M.A."/>
            <person name="Auch B."/>
            <person name="Kono T."/>
            <person name="Mallez S."/>
            <person name="Zhang Y."/>
            <person name="Obille A."/>
            <person name="Becker A."/>
            <person name="Abrahante J.E."/>
            <person name="Garbe J."/>
            <person name="Badalamenti J.P."/>
            <person name="Herman A."/>
            <person name="Mangelson H."/>
            <person name="Liachko I."/>
            <person name="Sullivan S."/>
            <person name="Sone E.D."/>
            <person name="Koren S."/>
            <person name="Silverstein K.A.T."/>
            <person name="Beckman K.B."/>
            <person name="Gohl D.M."/>
        </authorList>
    </citation>
    <scope>NUCLEOTIDE SEQUENCE</scope>
    <source>
        <strain evidence="1">Duluth1</strain>
        <tissue evidence="1">Whole animal</tissue>
    </source>
</reference>
<reference evidence="1" key="2">
    <citation type="submission" date="2020-11" db="EMBL/GenBank/DDBJ databases">
        <authorList>
            <person name="McCartney M.A."/>
            <person name="Auch B."/>
            <person name="Kono T."/>
            <person name="Mallez S."/>
            <person name="Becker A."/>
            <person name="Gohl D.M."/>
            <person name="Silverstein K.A.T."/>
            <person name="Koren S."/>
            <person name="Bechman K.B."/>
            <person name="Herman A."/>
            <person name="Abrahante J.E."/>
            <person name="Garbe J."/>
        </authorList>
    </citation>
    <scope>NUCLEOTIDE SEQUENCE</scope>
    <source>
        <strain evidence="1">Duluth1</strain>
        <tissue evidence="1">Whole animal</tissue>
    </source>
</reference>